<reference evidence="1 2" key="2">
    <citation type="journal article" date="2022" name="Mol. Ecol. Resour.">
        <title>The genomes of chicory, endive, great burdock and yacon provide insights into Asteraceae paleo-polyploidization history and plant inulin production.</title>
        <authorList>
            <person name="Fan W."/>
            <person name="Wang S."/>
            <person name="Wang H."/>
            <person name="Wang A."/>
            <person name="Jiang F."/>
            <person name="Liu H."/>
            <person name="Zhao H."/>
            <person name="Xu D."/>
            <person name="Zhang Y."/>
        </authorList>
    </citation>
    <scope>NUCLEOTIDE SEQUENCE [LARGE SCALE GENOMIC DNA]</scope>
    <source>
        <strain evidence="2">cv. Yunnan</strain>
        <tissue evidence="1">Leaves</tissue>
    </source>
</reference>
<evidence type="ECO:0000313" key="2">
    <source>
        <dbReference type="Proteomes" id="UP001056120"/>
    </source>
</evidence>
<accession>A0ACB9HH81</accession>
<keyword evidence="2" id="KW-1185">Reference proteome</keyword>
<reference evidence="2" key="1">
    <citation type="journal article" date="2022" name="Mol. Ecol. Resour.">
        <title>The genomes of chicory, endive, great burdock and yacon provide insights into Asteraceae palaeo-polyploidization history and plant inulin production.</title>
        <authorList>
            <person name="Fan W."/>
            <person name="Wang S."/>
            <person name="Wang H."/>
            <person name="Wang A."/>
            <person name="Jiang F."/>
            <person name="Liu H."/>
            <person name="Zhao H."/>
            <person name="Xu D."/>
            <person name="Zhang Y."/>
        </authorList>
    </citation>
    <scope>NUCLEOTIDE SEQUENCE [LARGE SCALE GENOMIC DNA]</scope>
    <source>
        <strain evidence="2">cv. Yunnan</strain>
    </source>
</reference>
<dbReference type="EMBL" id="CM042029">
    <property type="protein sequence ID" value="KAI3794658.1"/>
    <property type="molecule type" value="Genomic_DNA"/>
</dbReference>
<dbReference type="Proteomes" id="UP001056120">
    <property type="component" value="Linkage Group LG12"/>
</dbReference>
<comment type="caution">
    <text evidence="1">The sequence shown here is derived from an EMBL/GenBank/DDBJ whole genome shotgun (WGS) entry which is preliminary data.</text>
</comment>
<evidence type="ECO:0000313" key="1">
    <source>
        <dbReference type="EMBL" id="KAI3794658.1"/>
    </source>
</evidence>
<organism evidence="1 2">
    <name type="scientific">Smallanthus sonchifolius</name>
    <dbReference type="NCBI Taxonomy" id="185202"/>
    <lineage>
        <taxon>Eukaryota</taxon>
        <taxon>Viridiplantae</taxon>
        <taxon>Streptophyta</taxon>
        <taxon>Embryophyta</taxon>
        <taxon>Tracheophyta</taxon>
        <taxon>Spermatophyta</taxon>
        <taxon>Magnoliopsida</taxon>
        <taxon>eudicotyledons</taxon>
        <taxon>Gunneridae</taxon>
        <taxon>Pentapetalae</taxon>
        <taxon>asterids</taxon>
        <taxon>campanulids</taxon>
        <taxon>Asterales</taxon>
        <taxon>Asteraceae</taxon>
        <taxon>Asteroideae</taxon>
        <taxon>Heliantheae alliance</taxon>
        <taxon>Millerieae</taxon>
        <taxon>Smallanthus</taxon>
    </lineage>
</organism>
<gene>
    <name evidence="1" type="ORF">L1987_37291</name>
</gene>
<sequence>MLTVTYGSSTVTYGGQGRKMDRKPEPKGRENEKERKETEGRRRIEEKGEESNWFEEQKKEEEIFLEKIGAIDPSTKEMEATLEEMRG</sequence>
<proteinExistence type="predicted"/>
<protein>
    <submittedName>
        <fullName evidence="1">Uncharacterized protein</fullName>
    </submittedName>
</protein>
<name>A0ACB9HH81_9ASTR</name>